<dbReference type="PANTHER" id="PTHR31286:SF180">
    <property type="entry name" value="OS10G0362600 PROTEIN"/>
    <property type="match status" value="1"/>
</dbReference>
<evidence type="ECO:0000256" key="1">
    <source>
        <dbReference type="PROSITE-ProRule" id="PRU00047"/>
    </source>
</evidence>
<evidence type="ECO:0000259" key="3">
    <source>
        <dbReference type="PROSITE" id="PS50158"/>
    </source>
</evidence>
<comment type="caution">
    <text evidence="4">The sequence shown here is derived from an EMBL/GenBank/DDBJ whole genome shotgun (WGS) entry which is preliminary data.</text>
</comment>
<dbReference type="InterPro" id="IPR001878">
    <property type="entry name" value="Znf_CCHC"/>
</dbReference>
<dbReference type="InterPro" id="IPR025558">
    <property type="entry name" value="DUF4283"/>
</dbReference>
<keyword evidence="1" id="KW-0479">Metal-binding</keyword>
<feature type="compositionally biased region" description="Polar residues" evidence="2">
    <location>
        <begin position="270"/>
        <end position="280"/>
    </location>
</feature>
<keyword evidence="1" id="KW-0863">Zinc-finger</keyword>
<sequence length="576" mass="63642">MAANSFFNHLQDLDFTNEEKDVVFTQTIQWGSLNEYSDLLVIAKMISSKPIDDNTVVRAFQGIWKKENVISITIVKPNYFRIKFHTEEIRNDILSRGPWTFKDEWLALAAFNPNYNIDEYTFFSMNIWDRIYVIPSILMDNDDTALHTGNSLRAIIGKVIKVDTRRIDLNMVDYLRVGIILDVSKPVRRCVAIGGTAPSPKLCPLQYERLPTICYGCGHIGHIVESCPTFKQTPTSKLQYGDWIRYIPPRRQELNTHSKGSIRYLDGNRKQISNGKQLNAAQRVDDGKPPNNVDPTPTRASMQDAVSSPHPPIMVSIMNDATYTHPPSIAPKLAAATSHHPPSIATKLADATSKLPPTAVPKTAATNLSHPSNVAIVGQGLLIATTMLCPLCVPRGGTSLVRLASSMRDCIGSPRLEPVSLLPCLGFHPTREGYSVGNLGKPRPCLEGTLHVARPLVGFGIKYTGLAPRPCCLARPVHWQPCLHRLGVCWKQPWPPFASVWPNASIACSNPSLLLGNRPTLSANPRLRPPGCALHSTHGAFVPRLRCPSHRLAACPVRAFPWPAISVSLLKSKMLL</sequence>
<dbReference type="Pfam" id="PF14111">
    <property type="entry name" value="DUF4283"/>
    <property type="match status" value="1"/>
</dbReference>
<feature type="region of interest" description="Disordered" evidence="2">
    <location>
        <begin position="255"/>
        <end position="307"/>
    </location>
</feature>
<dbReference type="InterPro" id="IPR040256">
    <property type="entry name" value="At4g02000-like"/>
</dbReference>
<organism evidence="4 5">
    <name type="scientific">Hibiscus sabdariffa</name>
    <name type="common">roselle</name>
    <dbReference type="NCBI Taxonomy" id="183260"/>
    <lineage>
        <taxon>Eukaryota</taxon>
        <taxon>Viridiplantae</taxon>
        <taxon>Streptophyta</taxon>
        <taxon>Embryophyta</taxon>
        <taxon>Tracheophyta</taxon>
        <taxon>Spermatophyta</taxon>
        <taxon>Magnoliopsida</taxon>
        <taxon>eudicotyledons</taxon>
        <taxon>Gunneridae</taxon>
        <taxon>Pentapetalae</taxon>
        <taxon>rosids</taxon>
        <taxon>malvids</taxon>
        <taxon>Malvales</taxon>
        <taxon>Malvaceae</taxon>
        <taxon>Malvoideae</taxon>
        <taxon>Hibiscus</taxon>
    </lineage>
</organism>
<dbReference type="EMBL" id="JBBPBN010000067">
    <property type="protein sequence ID" value="KAK8985837.1"/>
    <property type="molecule type" value="Genomic_DNA"/>
</dbReference>
<gene>
    <name evidence="4" type="ORF">V6N11_047330</name>
</gene>
<dbReference type="PANTHER" id="PTHR31286">
    <property type="entry name" value="GLYCINE-RICH CELL WALL STRUCTURAL PROTEIN 1.8-LIKE"/>
    <property type="match status" value="1"/>
</dbReference>
<feature type="domain" description="CCHC-type" evidence="3">
    <location>
        <begin position="214"/>
        <end position="228"/>
    </location>
</feature>
<evidence type="ECO:0000313" key="5">
    <source>
        <dbReference type="Proteomes" id="UP001396334"/>
    </source>
</evidence>
<protein>
    <recommendedName>
        <fullName evidence="3">CCHC-type domain-containing protein</fullName>
    </recommendedName>
</protein>
<dbReference type="InterPro" id="IPR025836">
    <property type="entry name" value="Zn_knuckle_CX2CX4HX4C"/>
</dbReference>
<dbReference type="PROSITE" id="PS50158">
    <property type="entry name" value="ZF_CCHC"/>
    <property type="match status" value="1"/>
</dbReference>
<accession>A0ABR2PBM7</accession>
<dbReference type="Pfam" id="PF14392">
    <property type="entry name" value="zf-CCHC_4"/>
    <property type="match status" value="1"/>
</dbReference>
<evidence type="ECO:0000313" key="4">
    <source>
        <dbReference type="EMBL" id="KAK8985837.1"/>
    </source>
</evidence>
<dbReference type="Proteomes" id="UP001396334">
    <property type="component" value="Unassembled WGS sequence"/>
</dbReference>
<feature type="compositionally biased region" description="Polar residues" evidence="2">
    <location>
        <begin position="293"/>
        <end position="306"/>
    </location>
</feature>
<name>A0ABR2PBM7_9ROSI</name>
<reference evidence="4 5" key="1">
    <citation type="journal article" date="2024" name="G3 (Bethesda)">
        <title>Genome assembly of Hibiscus sabdariffa L. provides insights into metabolisms of medicinal natural products.</title>
        <authorList>
            <person name="Kim T."/>
        </authorList>
    </citation>
    <scope>NUCLEOTIDE SEQUENCE [LARGE SCALE GENOMIC DNA]</scope>
    <source>
        <strain evidence="4">TK-2024</strain>
        <tissue evidence="4">Old leaves</tissue>
    </source>
</reference>
<evidence type="ECO:0000256" key="2">
    <source>
        <dbReference type="SAM" id="MobiDB-lite"/>
    </source>
</evidence>
<keyword evidence="1" id="KW-0862">Zinc</keyword>
<proteinExistence type="predicted"/>
<keyword evidence="5" id="KW-1185">Reference proteome</keyword>